<proteinExistence type="predicted"/>
<reference evidence="2 3" key="1">
    <citation type="submission" date="2015-10" db="EMBL/GenBank/DDBJ databases">
        <title>Draft genome sequence of Streptomyces sp. RV15, isolated from a marine sponge.</title>
        <authorList>
            <person name="Ruckert C."/>
            <person name="Abdelmohsen U.R."/>
            <person name="Winkler A."/>
            <person name="Hentschel U."/>
            <person name="Kalinowski J."/>
            <person name="Kampfer P."/>
            <person name="Glaeser S."/>
        </authorList>
    </citation>
    <scope>NUCLEOTIDE SEQUENCE [LARGE SCALE GENOMIC DNA]</scope>
    <source>
        <strain evidence="2 3">RV15</strain>
    </source>
</reference>
<accession>A0A101V0N8</accession>
<dbReference type="EMBL" id="LMXB01000039">
    <property type="protein sequence ID" value="KUO20335.1"/>
    <property type="molecule type" value="Genomic_DNA"/>
</dbReference>
<name>A0A101V0N8_9ACTN</name>
<organism evidence="2 3">
    <name type="scientific">Streptomyces dysideae</name>
    <dbReference type="NCBI Taxonomy" id="909626"/>
    <lineage>
        <taxon>Bacteria</taxon>
        <taxon>Bacillati</taxon>
        <taxon>Actinomycetota</taxon>
        <taxon>Actinomycetes</taxon>
        <taxon>Kitasatosporales</taxon>
        <taxon>Streptomycetaceae</taxon>
        <taxon>Streptomyces</taxon>
    </lineage>
</organism>
<gene>
    <name evidence="2" type="ORF">AQJ91_14960</name>
</gene>
<evidence type="ECO:0000313" key="2">
    <source>
        <dbReference type="EMBL" id="KUO20335.1"/>
    </source>
</evidence>
<dbReference type="Proteomes" id="UP000053260">
    <property type="component" value="Unassembled WGS sequence"/>
</dbReference>
<keyword evidence="3" id="KW-1185">Reference proteome</keyword>
<evidence type="ECO:0000313" key="3">
    <source>
        <dbReference type="Proteomes" id="UP000053260"/>
    </source>
</evidence>
<dbReference type="AlphaFoldDB" id="A0A101V0N8"/>
<keyword evidence="1" id="KW-1133">Transmembrane helix</keyword>
<comment type="caution">
    <text evidence="2">The sequence shown here is derived from an EMBL/GenBank/DDBJ whole genome shotgun (WGS) entry which is preliminary data.</text>
</comment>
<keyword evidence="1" id="KW-0812">Transmembrane</keyword>
<sequence>MRTRVIRRPVYAWFPVAAGAASYVCAVLIIGPLHEEPAAAFLLAGTTIFLSDDLHHGHRPPTSTSTLKPAHTSPLDLQSFAMHTTHCRHLPAAAAGRWLTCV</sequence>
<feature type="transmembrane region" description="Helical" evidence="1">
    <location>
        <begin position="12"/>
        <end position="33"/>
    </location>
</feature>
<evidence type="ECO:0000256" key="1">
    <source>
        <dbReference type="SAM" id="Phobius"/>
    </source>
</evidence>
<keyword evidence="1" id="KW-0472">Membrane</keyword>
<protein>
    <submittedName>
        <fullName evidence="2">Uncharacterized protein</fullName>
    </submittedName>
</protein>